<proteinExistence type="predicted"/>
<organism evidence="1 2">
    <name type="scientific">Arctium lappa</name>
    <name type="common">Greater burdock</name>
    <name type="synonym">Lappa major</name>
    <dbReference type="NCBI Taxonomy" id="4217"/>
    <lineage>
        <taxon>Eukaryota</taxon>
        <taxon>Viridiplantae</taxon>
        <taxon>Streptophyta</taxon>
        <taxon>Embryophyta</taxon>
        <taxon>Tracheophyta</taxon>
        <taxon>Spermatophyta</taxon>
        <taxon>Magnoliopsida</taxon>
        <taxon>eudicotyledons</taxon>
        <taxon>Gunneridae</taxon>
        <taxon>Pentapetalae</taxon>
        <taxon>asterids</taxon>
        <taxon>campanulids</taxon>
        <taxon>Asterales</taxon>
        <taxon>Asteraceae</taxon>
        <taxon>Carduoideae</taxon>
        <taxon>Cardueae</taxon>
        <taxon>Arctiinae</taxon>
        <taxon>Arctium</taxon>
    </lineage>
</organism>
<dbReference type="Proteomes" id="UP001055879">
    <property type="component" value="Linkage Group LG09"/>
</dbReference>
<protein>
    <submittedName>
        <fullName evidence="1">Uncharacterized protein</fullName>
    </submittedName>
</protein>
<reference evidence="2" key="1">
    <citation type="journal article" date="2022" name="Mol. Ecol. Resour.">
        <title>The genomes of chicory, endive, great burdock and yacon provide insights into Asteraceae palaeo-polyploidization history and plant inulin production.</title>
        <authorList>
            <person name="Fan W."/>
            <person name="Wang S."/>
            <person name="Wang H."/>
            <person name="Wang A."/>
            <person name="Jiang F."/>
            <person name="Liu H."/>
            <person name="Zhao H."/>
            <person name="Xu D."/>
            <person name="Zhang Y."/>
        </authorList>
    </citation>
    <scope>NUCLEOTIDE SEQUENCE [LARGE SCALE GENOMIC DNA]</scope>
    <source>
        <strain evidence="2">cv. Niubang</strain>
    </source>
</reference>
<keyword evidence="2" id="KW-1185">Reference proteome</keyword>
<accession>A0ACB8ZX88</accession>
<reference evidence="1 2" key="2">
    <citation type="journal article" date="2022" name="Mol. Ecol. Resour.">
        <title>The genomes of chicory, endive, great burdock and yacon provide insights into Asteraceae paleo-polyploidization history and plant inulin production.</title>
        <authorList>
            <person name="Fan W."/>
            <person name="Wang S."/>
            <person name="Wang H."/>
            <person name="Wang A."/>
            <person name="Jiang F."/>
            <person name="Liu H."/>
            <person name="Zhao H."/>
            <person name="Xu D."/>
            <person name="Zhang Y."/>
        </authorList>
    </citation>
    <scope>NUCLEOTIDE SEQUENCE [LARGE SCALE GENOMIC DNA]</scope>
    <source>
        <strain evidence="2">cv. Niubang</strain>
    </source>
</reference>
<comment type="caution">
    <text evidence="1">The sequence shown here is derived from an EMBL/GenBank/DDBJ whole genome shotgun (WGS) entry which is preliminary data.</text>
</comment>
<evidence type="ECO:0000313" key="2">
    <source>
        <dbReference type="Proteomes" id="UP001055879"/>
    </source>
</evidence>
<dbReference type="EMBL" id="CM042055">
    <property type="protein sequence ID" value="KAI3701964.1"/>
    <property type="molecule type" value="Genomic_DNA"/>
</dbReference>
<evidence type="ECO:0000313" key="1">
    <source>
        <dbReference type="EMBL" id="KAI3701964.1"/>
    </source>
</evidence>
<name>A0ACB8ZX88_ARCLA</name>
<gene>
    <name evidence="1" type="ORF">L6452_27487</name>
</gene>
<sequence length="153" mass="16564">MVTTNKNGAEPPSTETSSPVRHPSPITLPLSPMRTFGKFLKSSPSQPSQPSTEKTPSPTEHSQPPAKPSPSSSLVTIDNPYLSKPPTIKPLQPPCLDHPSSPITHCSQPPAEPSHSPVAFLKPYVSQTSPPHCLRLTTHQPRALIFLPLIHNR</sequence>